<accession>A0A5B6WEV9</accession>
<dbReference type="PROSITE" id="PS50878">
    <property type="entry name" value="RT_POL"/>
    <property type="match status" value="1"/>
</dbReference>
<dbReference type="EMBL" id="SMMG02000003">
    <property type="protein sequence ID" value="KAA3479708.1"/>
    <property type="molecule type" value="Genomic_DNA"/>
</dbReference>
<sequence>MLDIPPNIFPHFKEQDIDFLNKPVLNDEIKKALFDMAPLKTPGSDGIEGELNNSLIVLIPKKDRPEDFSQFWPISLCSIMYKLVMKVIANRFKVVFSNYSSPEQAGFIAGRNISDNVIIAQEVIHSMRSKKAGRKWMAIKLDLEKAYDRSFKPVRGIRQGYPLSPYLFVLCMEWLGHLIRSKMSTGRWTPIRLSRSGPSLSHLFFTDDLVIFSKAEMGQALLLKEILRRFCNFSGHKISERKSSMFFSKSVDSSLGDQISQFFVFQKVLNLGTYLGVPLLHDRVTKSTLEFVIEKVRGKLQNWEARKLSFAGRVTLAQLVLLAIPSYSMQSLAIPKGVCDEIEKIARQFIWGVQLIIQNLPWLGGIPFVSRGTAMDLDLDIFMTIIISRKDALWVRVLRSKYGWKDHLPASIQRSHCSHLWKSLSKVWPLVYENLMWSVGDGTTIRGWVDSWVLDVGPLLSHVPAHGSLNMDSILKDWVMQYGSWNVDMLRIWLSDDIIQRIISIPPPHPAGGEDRIIWARSGVGSFSVRSAYWALKENSWRTKDNI</sequence>
<dbReference type="InterPro" id="IPR052343">
    <property type="entry name" value="Retrotransposon-Effector_Assoc"/>
</dbReference>
<keyword evidence="2" id="KW-0695">RNA-directed DNA polymerase</keyword>
<evidence type="ECO:0000259" key="1">
    <source>
        <dbReference type="PROSITE" id="PS50878"/>
    </source>
</evidence>
<dbReference type="OrthoDB" id="1436347at2759"/>
<keyword evidence="2" id="KW-0548">Nucleotidyltransferase</keyword>
<gene>
    <name evidence="2" type="ORF">EPI10_020199</name>
</gene>
<dbReference type="SUPFAM" id="SSF56672">
    <property type="entry name" value="DNA/RNA polymerases"/>
    <property type="match status" value="1"/>
</dbReference>
<dbReference type="InterPro" id="IPR000477">
    <property type="entry name" value="RT_dom"/>
</dbReference>
<evidence type="ECO:0000313" key="2">
    <source>
        <dbReference type="EMBL" id="KAA3479708.1"/>
    </source>
</evidence>
<dbReference type="Pfam" id="PF00078">
    <property type="entry name" value="RVT_1"/>
    <property type="match status" value="2"/>
</dbReference>
<dbReference type="AlphaFoldDB" id="A0A5B6WEV9"/>
<feature type="domain" description="Reverse transcriptase" evidence="1">
    <location>
        <begin position="40"/>
        <end position="279"/>
    </location>
</feature>
<comment type="caution">
    <text evidence="2">The sequence shown here is derived from an EMBL/GenBank/DDBJ whole genome shotgun (WGS) entry which is preliminary data.</text>
</comment>
<dbReference type="PANTHER" id="PTHR46890">
    <property type="entry name" value="NON-LTR RETROLELEMENT REVERSE TRANSCRIPTASE-LIKE PROTEIN-RELATED"/>
    <property type="match status" value="1"/>
</dbReference>
<dbReference type="Proteomes" id="UP000325315">
    <property type="component" value="Unassembled WGS sequence"/>
</dbReference>
<proteinExistence type="predicted"/>
<organism evidence="2 3">
    <name type="scientific">Gossypium australe</name>
    <dbReference type="NCBI Taxonomy" id="47621"/>
    <lineage>
        <taxon>Eukaryota</taxon>
        <taxon>Viridiplantae</taxon>
        <taxon>Streptophyta</taxon>
        <taxon>Embryophyta</taxon>
        <taxon>Tracheophyta</taxon>
        <taxon>Spermatophyta</taxon>
        <taxon>Magnoliopsida</taxon>
        <taxon>eudicotyledons</taxon>
        <taxon>Gunneridae</taxon>
        <taxon>Pentapetalae</taxon>
        <taxon>rosids</taxon>
        <taxon>malvids</taxon>
        <taxon>Malvales</taxon>
        <taxon>Malvaceae</taxon>
        <taxon>Malvoideae</taxon>
        <taxon>Gossypium</taxon>
    </lineage>
</organism>
<dbReference type="InterPro" id="IPR043502">
    <property type="entry name" value="DNA/RNA_pol_sf"/>
</dbReference>
<dbReference type="GO" id="GO:0003964">
    <property type="term" value="F:RNA-directed DNA polymerase activity"/>
    <property type="evidence" value="ECO:0007669"/>
    <property type="project" value="UniProtKB-KW"/>
</dbReference>
<dbReference type="PANTHER" id="PTHR46890:SF48">
    <property type="entry name" value="RNA-DIRECTED DNA POLYMERASE"/>
    <property type="match status" value="1"/>
</dbReference>
<keyword evidence="2" id="KW-0808">Transferase</keyword>
<dbReference type="CDD" id="cd01650">
    <property type="entry name" value="RT_nLTR_like"/>
    <property type="match status" value="1"/>
</dbReference>
<name>A0A5B6WEV9_9ROSI</name>
<keyword evidence="3" id="KW-1185">Reference proteome</keyword>
<protein>
    <submittedName>
        <fullName evidence="2">LINE-1 reverse transcriptase isogeny</fullName>
    </submittedName>
</protein>
<reference evidence="3" key="1">
    <citation type="journal article" date="2019" name="Plant Biotechnol. J.">
        <title>Genome sequencing of the Australian wild diploid species Gossypium australe highlights disease resistance and delayed gland morphogenesis.</title>
        <authorList>
            <person name="Cai Y."/>
            <person name="Cai X."/>
            <person name="Wang Q."/>
            <person name="Wang P."/>
            <person name="Zhang Y."/>
            <person name="Cai C."/>
            <person name="Xu Y."/>
            <person name="Wang K."/>
            <person name="Zhou Z."/>
            <person name="Wang C."/>
            <person name="Geng S."/>
            <person name="Li B."/>
            <person name="Dong Q."/>
            <person name="Hou Y."/>
            <person name="Wang H."/>
            <person name="Ai P."/>
            <person name="Liu Z."/>
            <person name="Yi F."/>
            <person name="Sun M."/>
            <person name="An G."/>
            <person name="Cheng J."/>
            <person name="Zhang Y."/>
            <person name="Shi Q."/>
            <person name="Xie Y."/>
            <person name="Shi X."/>
            <person name="Chang Y."/>
            <person name="Huang F."/>
            <person name="Chen Y."/>
            <person name="Hong S."/>
            <person name="Mi L."/>
            <person name="Sun Q."/>
            <person name="Zhang L."/>
            <person name="Zhou B."/>
            <person name="Peng R."/>
            <person name="Zhang X."/>
            <person name="Liu F."/>
        </authorList>
    </citation>
    <scope>NUCLEOTIDE SEQUENCE [LARGE SCALE GENOMIC DNA]</scope>
    <source>
        <strain evidence="3">cv. PA1801</strain>
    </source>
</reference>
<evidence type="ECO:0000313" key="3">
    <source>
        <dbReference type="Proteomes" id="UP000325315"/>
    </source>
</evidence>